<dbReference type="KEGG" id="ttn:TTX_1235"/>
<dbReference type="Proteomes" id="UP000002654">
    <property type="component" value="Chromosome"/>
</dbReference>
<sequence>MAGKSLALYCIATRSRRLIARAEPEMPPELDCCVEPDLDYYAVLVDAYRIMAQAYEKLLEKPLGYISSEAEQLKNHSDNRISSVGYSIGDRVNEISKAARGDYLVAKELKLRARDTLLWEAGQIFRDLVMEFEKASERLKEEVREVFTDYAPSC</sequence>
<gene>
    <name evidence="1" type="ordered locus">TTX_1235</name>
</gene>
<dbReference type="STRING" id="768679.TTX_1235"/>
<evidence type="ECO:0000313" key="1">
    <source>
        <dbReference type="EMBL" id="CCC81873.1"/>
    </source>
</evidence>
<keyword evidence="2" id="KW-1185">Reference proteome</keyword>
<protein>
    <submittedName>
        <fullName evidence="1">Predicted ATPase</fullName>
    </submittedName>
</protein>
<dbReference type="EMBL" id="FN869859">
    <property type="protein sequence ID" value="CCC81873.1"/>
    <property type="molecule type" value="Genomic_DNA"/>
</dbReference>
<name>G4RJX8_THETK</name>
<accession>G4RJX8</accession>
<dbReference type="PATRIC" id="fig|768679.9.peg.1244"/>
<dbReference type="GeneID" id="11262118"/>
<dbReference type="OrthoDB" id="350864at2157"/>
<dbReference type="eggNOG" id="arCOG06982">
    <property type="taxonomic scope" value="Archaea"/>
</dbReference>
<dbReference type="RefSeq" id="WP_014127128.1">
    <property type="nucleotide sequence ID" value="NC_016070.1"/>
</dbReference>
<organism evidence="1 2">
    <name type="scientific">Thermoproteus tenax (strain ATCC 35583 / DSM 2078 / JCM 9277 / NBRC 100435 / Kra 1)</name>
    <dbReference type="NCBI Taxonomy" id="768679"/>
    <lineage>
        <taxon>Archaea</taxon>
        <taxon>Thermoproteota</taxon>
        <taxon>Thermoprotei</taxon>
        <taxon>Thermoproteales</taxon>
        <taxon>Thermoproteaceae</taxon>
        <taxon>Thermoproteus</taxon>
    </lineage>
</organism>
<evidence type="ECO:0000313" key="2">
    <source>
        <dbReference type="Proteomes" id="UP000002654"/>
    </source>
</evidence>
<proteinExistence type="predicted"/>
<reference evidence="1 2" key="1">
    <citation type="journal article" date="2011" name="PLoS ONE">
        <title>The complete genome sequence of Thermoproteus tenax: a physiologically versatile member of the Crenarchaeota.</title>
        <authorList>
            <person name="Siebers B."/>
            <person name="Zaparty M."/>
            <person name="Raddatz G."/>
            <person name="Tjaden B."/>
            <person name="Albers S.V."/>
            <person name="Bell S.D."/>
            <person name="Blombach F."/>
            <person name="Kletzin A."/>
            <person name="Kyrpides N."/>
            <person name="Lanz C."/>
            <person name="Plagens A."/>
            <person name="Rampp M."/>
            <person name="Rosinus A."/>
            <person name="von Jan M."/>
            <person name="Makarova K.S."/>
            <person name="Klenk H.P."/>
            <person name="Schuster S.C."/>
            <person name="Hensel R."/>
        </authorList>
    </citation>
    <scope>NUCLEOTIDE SEQUENCE [LARGE SCALE GENOMIC DNA]</scope>
    <source>
        <strain evidence="2">ATCC 35583 / DSM 2078 / JCM 9277 / NBRC 100435 / Kra 1</strain>
    </source>
</reference>
<dbReference type="PaxDb" id="768679-TTX_1235"/>
<dbReference type="HOGENOM" id="CLU_1700369_0_0_2"/>
<dbReference type="AlphaFoldDB" id="G4RJX8"/>